<protein>
    <submittedName>
        <fullName evidence="4">Uncharacterized protein</fullName>
    </submittedName>
</protein>
<dbReference type="GO" id="GO:0031267">
    <property type="term" value="F:small GTPase binding"/>
    <property type="evidence" value="ECO:0007669"/>
    <property type="project" value="TreeGrafter"/>
</dbReference>
<dbReference type="GO" id="GO:0005634">
    <property type="term" value="C:nucleus"/>
    <property type="evidence" value="ECO:0007669"/>
    <property type="project" value="TreeGrafter"/>
</dbReference>
<accession>A0A899FYQ3</accession>
<keyword evidence="2" id="KW-0813">Transport</keyword>
<dbReference type="PANTHER" id="PTHR15837:SF0">
    <property type="entry name" value="RAN GUANINE NUCLEOTIDE RELEASE FACTOR"/>
    <property type="match status" value="1"/>
</dbReference>
<organism evidence="4 5">
    <name type="scientific">Pneumocystis wakefieldiae</name>
    <dbReference type="NCBI Taxonomy" id="38082"/>
    <lineage>
        <taxon>Eukaryota</taxon>
        <taxon>Fungi</taxon>
        <taxon>Dikarya</taxon>
        <taxon>Ascomycota</taxon>
        <taxon>Taphrinomycotina</taxon>
        <taxon>Pneumocystomycetes</taxon>
        <taxon>Pneumocystaceae</taxon>
        <taxon>Pneumocystis</taxon>
    </lineage>
</organism>
<dbReference type="Proteomes" id="UP000663699">
    <property type="component" value="Chromosome 2"/>
</dbReference>
<dbReference type="PANTHER" id="PTHR15837">
    <property type="entry name" value="RAN GUANINE NUCLEOTIDE RELEASE FACTOR"/>
    <property type="match status" value="1"/>
</dbReference>
<dbReference type="OrthoDB" id="10255285at2759"/>
<gene>
    <name evidence="4" type="ORF">MERGE_001710</name>
</gene>
<evidence type="ECO:0000313" key="5">
    <source>
        <dbReference type="Proteomes" id="UP000663699"/>
    </source>
</evidence>
<dbReference type="GO" id="GO:0006606">
    <property type="term" value="P:protein import into nucleus"/>
    <property type="evidence" value="ECO:0007669"/>
    <property type="project" value="TreeGrafter"/>
</dbReference>
<dbReference type="EMBL" id="CP054533">
    <property type="protein sequence ID" value="QSL64409.1"/>
    <property type="molecule type" value="Genomic_DNA"/>
</dbReference>
<reference evidence="4" key="1">
    <citation type="submission" date="2020-06" db="EMBL/GenBank/DDBJ databases">
        <title>Genomes of multiple members of Pneumocystis genus reveal paths to human pathogen Pneumocystis jirovecii.</title>
        <authorList>
            <person name="Cisse O.H."/>
            <person name="Ma L."/>
            <person name="Dekker J."/>
            <person name="Khil P."/>
            <person name="Jo J."/>
            <person name="Brenchley J."/>
            <person name="Blair R."/>
            <person name="Pahar B."/>
            <person name="Chabe M."/>
            <person name="Van Rompay K.A."/>
            <person name="Keesler R."/>
            <person name="Sukura A."/>
            <person name="Hirsch V."/>
            <person name="Kutty G."/>
            <person name="Liu Y."/>
            <person name="Peng L."/>
            <person name="Chen J."/>
            <person name="Song J."/>
            <person name="Weissenbacher-Lang C."/>
            <person name="Xu J."/>
            <person name="Upham N.S."/>
            <person name="Stajich J.E."/>
            <person name="Cuomo C.A."/>
            <person name="Cushion M.T."/>
            <person name="Kovacs J.A."/>
        </authorList>
    </citation>
    <scope>NUCLEOTIDE SEQUENCE</scope>
    <source>
        <strain evidence="4">2A</strain>
    </source>
</reference>
<proteinExistence type="inferred from homology"/>
<name>A0A899FYQ3_9ASCO</name>
<dbReference type="SUPFAM" id="SSF55724">
    <property type="entry name" value="Mog1p/PsbP-like"/>
    <property type="match status" value="1"/>
</dbReference>
<dbReference type="InterPro" id="IPR007681">
    <property type="entry name" value="Mog1"/>
</dbReference>
<evidence type="ECO:0000256" key="1">
    <source>
        <dbReference type="ARBA" id="ARBA00010307"/>
    </source>
</evidence>
<dbReference type="GO" id="GO:0005085">
    <property type="term" value="F:guanyl-nucleotide exchange factor activity"/>
    <property type="evidence" value="ECO:0007669"/>
    <property type="project" value="TreeGrafter"/>
</dbReference>
<evidence type="ECO:0000256" key="2">
    <source>
        <dbReference type="ARBA" id="ARBA00022448"/>
    </source>
</evidence>
<evidence type="ECO:0000256" key="3">
    <source>
        <dbReference type="ARBA" id="ARBA00022927"/>
    </source>
</evidence>
<comment type="similarity">
    <text evidence="1">Belongs to the MOG1 family.</text>
</comment>
<dbReference type="Gene3D" id="3.40.1000.10">
    <property type="entry name" value="Mog1/PsbP, alpha/beta/alpha sandwich"/>
    <property type="match status" value="1"/>
</dbReference>
<sequence>MLLTSLRHLFGGAITTELPQDFIDASQFREIPDHQEVLVNINDERSIMIELLEFAPVEDIEVSKFHFNILAQDNEAEESLILNLSQVVLEKSGYTVYLLEGLQKIFKYNKESADYLNNQAANPLLMPYVAIFLSVLRLHEKSTDIIISINIPFSEIQYLSSFLKDPSFKISELVSSSDLNHLNILKNIFDMQEVQFSTRETLLNILNTLQIHDWSLFVNN</sequence>
<dbReference type="AlphaFoldDB" id="A0A899FYQ3"/>
<evidence type="ECO:0000313" key="4">
    <source>
        <dbReference type="EMBL" id="QSL64409.1"/>
    </source>
</evidence>
<keyword evidence="5" id="KW-1185">Reference proteome</keyword>
<dbReference type="Pfam" id="PF04603">
    <property type="entry name" value="Mog1"/>
    <property type="match status" value="1"/>
</dbReference>
<keyword evidence="3" id="KW-0653">Protein transport</keyword>
<dbReference type="InterPro" id="IPR016123">
    <property type="entry name" value="Mog1/PsbP_a/b/a-sand"/>
</dbReference>